<dbReference type="GO" id="GO:0004056">
    <property type="term" value="F:argininosuccinate lyase activity"/>
    <property type="evidence" value="ECO:0007669"/>
    <property type="project" value="UniProtKB-EC"/>
</dbReference>
<dbReference type="Proteomes" id="UP001319060">
    <property type="component" value="Unassembled WGS sequence"/>
</dbReference>
<organism evidence="9 10">
    <name type="scientific">Fictibacillus barbaricus</name>
    <dbReference type="NCBI Taxonomy" id="182136"/>
    <lineage>
        <taxon>Bacteria</taxon>
        <taxon>Bacillati</taxon>
        <taxon>Bacillota</taxon>
        <taxon>Bacilli</taxon>
        <taxon>Bacillales</taxon>
        <taxon>Fictibacillaceae</taxon>
        <taxon>Fictibacillus</taxon>
    </lineage>
</organism>
<accession>A0ABS2ZH45</accession>
<dbReference type="Gene3D" id="1.10.40.30">
    <property type="entry name" value="Fumarase/aspartase (C-terminal domain)"/>
    <property type="match status" value="1"/>
</dbReference>
<name>A0ABS2ZH45_9BACL</name>
<dbReference type="HAMAP" id="MF_00006">
    <property type="entry name" value="Arg_succ_lyase"/>
    <property type="match status" value="1"/>
</dbReference>
<protein>
    <recommendedName>
        <fullName evidence="2 6">Argininosuccinate lyase</fullName>
        <shortName evidence="6">ASAL</shortName>
        <ecNumber evidence="2 6">4.3.2.1</ecNumber>
    </recommendedName>
    <alternativeName>
        <fullName evidence="6">Arginosuccinase</fullName>
    </alternativeName>
</protein>
<dbReference type="InterPro" id="IPR009049">
    <property type="entry name" value="Argininosuccinate_lyase"/>
</dbReference>
<evidence type="ECO:0000256" key="4">
    <source>
        <dbReference type="ARBA" id="ARBA00022605"/>
    </source>
</evidence>
<evidence type="ECO:0000256" key="5">
    <source>
        <dbReference type="ARBA" id="ARBA00023239"/>
    </source>
</evidence>
<dbReference type="Gene3D" id="1.20.200.10">
    <property type="entry name" value="Fumarase/aspartase (Central domain)"/>
    <property type="match status" value="1"/>
</dbReference>
<dbReference type="PRINTS" id="PR00145">
    <property type="entry name" value="ARGSUCLYASE"/>
</dbReference>
<comment type="similarity">
    <text evidence="6">Belongs to the lyase 1 family. Argininosuccinate lyase subfamily.</text>
</comment>
<dbReference type="PANTHER" id="PTHR43814:SF1">
    <property type="entry name" value="ARGININOSUCCINATE LYASE"/>
    <property type="match status" value="1"/>
</dbReference>
<dbReference type="Pfam" id="PF00206">
    <property type="entry name" value="Lyase_1"/>
    <property type="match status" value="1"/>
</dbReference>
<evidence type="ECO:0000256" key="1">
    <source>
        <dbReference type="ARBA" id="ARBA00004941"/>
    </source>
</evidence>
<dbReference type="NCBIfam" id="TIGR00838">
    <property type="entry name" value="argH"/>
    <property type="match status" value="1"/>
</dbReference>
<comment type="catalytic activity">
    <reaction evidence="6">
        <text>2-(N(omega)-L-arginino)succinate = fumarate + L-arginine</text>
        <dbReference type="Rhea" id="RHEA:24020"/>
        <dbReference type="ChEBI" id="CHEBI:29806"/>
        <dbReference type="ChEBI" id="CHEBI:32682"/>
        <dbReference type="ChEBI" id="CHEBI:57472"/>
        <dbReference type="EC" id="4.3.2.1"/>
    </reaction>
</comment>
<evidence type="ECO:0000256" key="6">
    <source>
        <dbReference type="HAMAP-Rule" id="MF_00006"/>
    </source>
</evidence>
<comment type="caution">
    <text evidence="9">The sequence shown here is derived from an EMBL/GenBank/DDBJ whole genome shotgun (WGS) entry which is preliminary data.</text>
</comment>
<keyword evidence="5 6" id="KW-0456">Lyase</keyword>
<feature type="domain" description="Argininosuccinate lyase C-terminal" evidence="8">
    <location>
        <begin position="372"/>
        <end position="445"/>
    </location>
</feature>
<dbReference type="CDD" id="cd01359">
    <property type="entry name" value="Argininosuccinate_lyase"/>
    <property type="match status" value="1"/>
</dbReference>
<sequence length="506" mass="57565">METTNGFMESEGTSFPGKTYVEHLLRPVFNDQRDFLFKHMFNINRAHVVMLTEQNIINKKEAGKILQGVETVSKINLETLQYDPQFEDLFFMIEHKISEKVGPDLAGKMHIARSRNDMGVAMYRLALREHILTVIESSLLLADAILEKINDHAKTIMTAYTHTQPAQPTTLGHYLTAIHDVLLRDIQRLEYAYKTVNRSPMGAAALSTTGFPINRGRVSELLGFHGLVENSYDAIAGADYLIESATVVLTMMVNSGRWIQDFLQLVTREHKIIKVADPYIQISSIMPQKRNPVSIEHSRSLASSSAGEALTAIQMIHNTPFGDIVDTEDDLQPHLYRCYEKANRVLRLMHAVIRTMEVSKETALQRAKTSCITITELADVLAKDKGVPFRTAHQIASIIAKMCSHEKVELSDLSLQTVNQEINKIYRVSLSQKEWDDIISPSEFVRRRNIQGGPNPNEVRRMATHRQVQLEKLKRRLDSERYCLQLAHNNLINLVQKIVISENKKR</sequence>
<reference evidence="9 10" key="1">
    <citation type="submission" date="2021-01" db="EMBL/GenBank/DDBJ databases">
        <title>Genome Sequencing of Type Strains.</title>
        <authorList>
            <person name="Lemaire J.F."/>
            <person name="Inderbitzin P."/>
            <person name="Collins S.B."/>
            <person name="Wespe N."/>
            <person name="Knight-Connoni V."/>
        </authorList>
    </citation>
    <scope>NUCLEOTIDE SEQUENCE [LARGE SCALE GENOMIC DNA]</scope>
    <source>
        <strain evidence="9 10">DSM 14730</strain>
    </source>
</reference>
<evidence type="ECO:0000256" key="3">
    <source>
        <dbReference type="ARBA" id="ARBA00022571"/>
    </source>
</evidence>
<keyword evidence="3 6" id="KW-0055">Arginine biosynthesis</keyword>
<dbReference type="Pfam" id="PF14698">
    <property type="entry name" value="ASL_C2"/>
    <property type="match status" value="1"/>
</dbReference>
<dbReference type="InterPro" id="IPR024083">
    <property type="entry name" value="Fumarase/histidase_N"/>
</dbReference>
<feature type="domain" description="Fumarate lyase N-terminal" evidence="7">
    <location>
        <begin position="52"/>
        <end position="303"/>
    </location>
</feature>
<gene>
    <name evidence="6 9" type="primary">argH</name>
    <name evidence="9" type="ORF">JYA64_15225</name>
</gene>
<dbReference type="EC" id="4.3.2.1" evidence="2 6"/>
<evidence type="ECO:0000259" key="8">
    <source>
        <dbReference type="Pfam" id="PF14698"/>
    </source>
</evidence>
<keyword evidence="10" id="KW-1185">Reference proteome</keyword>
<evidence type="ECO:0000313" key="10">
    <source>
        <dbReference type="Proteomes" id="UP001319060"/>
    </source>
</evidence>
<proteinExistence type="inferred from homology"/>
<comment type="pathway">
    <text evidence="1 6">Amino-acid biosynthesis; L-arginine biosynthesis; L-arginine from L-ornithine and carbamoyl phosphate: step 3/3.</text>
</comment>
<dbReference type="SUPFAM" id="SSF48557">
    <property type="entry name" value="L-aspartase-like"/>
    <property type="match status" value="1"/>
</dbReference>
<comment type="subcellular location">
    <subcellularLocation>
        <location evidence="6">Cytoplasm</location>
    </subcellularLocation>
</comment>
<dbReference type="Gene3D" id="1.10.275.10">
    <property type="entry name" value="Fumarase/aspartase (N-terminal domain)"/>
    <property type="match status" value="1"/>
</dbReference>
<dbReference type="InterPro" id="IPR022761">
    <property type="entry name" value="Fumarate_lyase_N"/>
</dbReference>
<dbReference type="InterPro" id="IPR000362">
    <property type="entry name" value="Fumarate_lyase_fam"/>
</dbReference>
<dbReference type="InterPro" id="IPR008948">
    <property type="entry name" value="L-Aspartase-like"/>
</dbReference>
<evidence type="ECO:0000259" key="7">
    <source>
        <dbReference type="Pfam" id="PF00206"/>
    </source>
</evidence>
<dbReference type="RefSeq" id="WP_188400963.1">
    <property type="nucleotide sequence ID" value="NZ_BMCE01000001.1"/>
</dbReference>
<dbReference type="PANTHER" id="PTHR43814">
    <property type="entry name" value="ARGININOSUCCINATE LYASE"/>
    <property type="match status" value="1"/>
</dbReference>
<keyword evidence="6" id="KW-0963">Cytoplasm</keyword>
<keyword evidence="4 6" id="KW-0028">Amino-acid biosynthesis</keyword>
<evidence type="ECO:0000256" key="2">
    <source>
        <dbReference type="ARBA" id="ARBA00012338"/>
    </source>
</evidence>
<evidence type="ECO:0000313" key="9">
    <source>
        <dbReference type="EMBL" id="MBN3546658.1"/>
    </source>
</evidence>
<dbReference type="PRINTS" id="PR00149">
    <property type="entry name" value="FUMRATELYASE"/>
</dbReference>
<dbReference type="InterPro" id="IPR029419">
    <property type="entry name" value="Arg_succ_lyase_C"/>
</dbReference>
<dbReference type="EMBL" id="JAFHKS010000044">
    <property type="protein sequence ID" value="MBN3546658.1"/>
    <property type="molecule type" value="Genomic_DNA"/>
</dbReference>